<sequence>MGEVKLYIGGMIWSGWTETTVTKSLDAMFGEGRLSLTRKFGDSDATVPSVRVGQTARITLDGETLISGFIHSRALEVDDDAFDLDITVRDKTALLSKGCILNDPAEWKNQTALQIITEICKPFGISVSAEVPVGKAFTKFTAQPGDTAQKVIEKICRHRALICYASATGNLILTTAKAAAVTSDEIRLHPSQGNALSLSLSDSLEDRHSVYVCRTQDRGSDWGSSEHSKVEGRAKDHGMPLYCPLVIIADEPGGTAAMTELATTTASINAARAESREYVVAGWRGASGRFWDINKKVSLTDQIEGFSGQRLISKAVFTVSSSVAEETRLTLTSPAAYELVAEPDEKPGEVWS</sequence>
<dbReference type="Gene3D" id="3.55.50.10">
    <property type="entry name" value="Baseplate protein-like domains"/>
    <property type="match status" value="1"/>
</dbReference>
<proteinExistence type="predicted"/>
<dbReference type="InterPro" id="IPR023399">
    <property type="entry name" value="Baseplate-like_2-layer_sand"/>
</dbReference>
<dbReference type="InterPro" id="IPR049354">
    <property type="entry name" value="GpP-like_N"/>
</dbReference>
<evidence type="ECO:0000313" key="3">
    <source>
        <dbReference type="EMBL" id="SOC28214.1"/>
    </source>
</evidence>
<dbReference type="InterPro" id="IPR026276">
    <property type="entry name" value="Baseplate_GpP"/>
</dbReference>
<dbReference type="Pfam" id="PF22255">
    <property type="entry name" value="Gp44-like_2nd"/>
    <property type="match status" value="1"/>
</dbReference>
<dbReference type="EMBL" id="OBMM01000006">
    <property type="protein sequence ID" value="SOC28214.1"/>
    <property type="molecule type" value="Genomic_DNA"/>
</dbReference>
<dbReference type="RefSeq" id="WP_097053078.1">
    <property type="nucleotide sequence ID" value="NZ_OBMM01000006.1"/>
</dbReference>
<evidence type="ECO:0000259" key="2">
    <source>
        <dbReference type="Pfam" id="PF22255"/>
    </source>
</evidence>
<dbReference type="Gene3D" id="3.30.1920.10">
    <property type="entry name" value="Baseplate protein-like domains - 2 layer sandwich fold"/>
    <property type="match status" value="1"/>
</dbReference>
<feature type="domain" description="Baseplate hub protein gp44-like N-terminal" evidence="1">
    <location>
        <begin position="3"/>
        <end position="90"/>
    </location>
</feature>
<dbReference type="SUPFAM" id="SSF69279">
    <property type="entry name" value="Phage tail proteins"/>
    <property type="match status" value="2"/>
</dbReference>
<name>A0A285TVE9_9PROT</name>
<dbReference type="PIRSF" id="PIRSF004440">
    <property type="entry name" value="GpP"/>
    <property type="match status" value="1"/>
</dbReference>
<dbReference type="Pfam" id="PF21683">
    <property type="entry name" value="GpP-like_1st"/>
    <property type="match status" value="1"/>
</dbReference>
<evidence type="ECO:0000313" key="4">
    <source>
        <dbReference type="Proteomes" id="UP000219068"/>
    </source>
</evidence>
<evidence type="ECO:0000259" key="1">
    <source>
        <dbReference type="Pfam" id="PF21683"/>
    </source>
</evidence>
<feature type="domain" description="Baseplate hub protein gp44/GpP-like second" evidence="2">
    <location>
        <begin position="92"/>
        <end position="174"/>
    </location>
</feature>
<gene>
    <name evidence="3" type="ORF">SAMN05428964_106148</name>
</gene>
<dbReference type="Gene3D" id="2.30.300.10">
    <property type="entry name" value="Baseplate protein-like domain - beta roll fold"/>
    <property type="match status" value="1"/>
</dbReference>
<protein>
    <submittedName>
        <fullName evidence="3">Mu-like prophage tail protein gpP</fullName>
    </submittedName>
</protein>
<reference evidence="3 4" key="1">
    <citation type="submission" date="2017-08" db="EMBL/GenBank/DDBJ databases">
        <authorList>
            <person name="de Groot N.N."/>
        </authorList>
    </citation>
    <scope>NUCLEOTIDE SEQUENCE [LARGE SCALE GENOMIC DNA]</scope>
    <source>
        <strain evidence="3 4">USBA 78</strain>
    </source>
</reference>
<accession>A0A285TVE9</accession>
<dbReference type="Proteomes" id="UP000219068">
    <property type="component" value="Unassembled WGS sequence"/>
</dbReference>
<dbReference type="InterPro" id="IPR053981">
    <property type="entry name" value="Gp44/GpP-like_2nd"/>
</dbReference>
<dbReference type="AlphaFoldDB" id="A0A285TVE9"/>
<organism evidence="3 4">
    <name type="scientific">Thalassospira xiamenensis</name>
    <dbReference type="NCBI Taxonomy" id="220697"/>
    <lineage>
        <taxon>Bacteria</taxon>
        <taxon>Pseudomonadati</taxon>
        <taxon>Pseudomonadota</taxon>
        <taxon>Alphaproteobacteria</taxon>
        <taxon>Rhodospirillales</taxon>
        <taxon>Thalassospiraceae</taxon>
        <taxon>Thalassospira</taxon>
    </lineage>
</organism>